<accession>A0A8K1CW78</accession>
<evidence type="ECO:0008006" key="6">
    <source>
        <dbReference type="Google" id="ProtNLM"/>
    </source>
</evidence>
<evidence type="ECO:0000256" key="1">
    <source>
        <dbReference type="ARBA" id="ARBA00022737"/>
    </source>
</evidence>
<feature type="repeat" description="ANK" evidence="3">
    <location>
        <begin position="126"/>
        <end position="158"/>
    </location>
</feature>
<organism evidence="4 5">
    <name type="scientific">Pythium oligandrum</name>
    <name type="common">Mycoparasitic fungus</name>
    <dbReference type="NCBI Taxonomy" id="41045"/>
    <lineage>
        <taxon>Eukaryota</taxon>
        <taxon>Sar</taxon>
        <taxon>Stramenopiles</taxon>
        <taxon>Oomycota</taxon>
        <taxon>Peronosporomycetes</taxon>
        <taxon>Pythiales</taxon>
        <taxon>Pythiaceae</taxon>
        <taxon>Pythium</taxon>
    </lineage>
</organism>
<keyword evidence="2 3" id="KW-0040">ANK repeat</keyword>
<evidence type="ECO:0000313" key="4">
    <source>
        <dbReference type="EMBL" id="TMW69746.1"/>
    </source>
</evidence>
<gene>
    <name evidence="4" type="ORF">Poli38472_001902</name>
</gene>
<dbReference type="OrthoDB" id="38351at2759"/>
<dbReference type="SMART" id="SM00248">
    <property type="entry name" value="ANK"/>
    <property type="match status" value="5"/>
</dbReference>
<dbReference type="PROSITE" id="PS50088">
    <property type="entry name" value="ANK_REPEAT"/>
    <property type="match status" value="4"/>
</dbReference>
<evidence type="ECO:0000313" key="5">
    <source>
        <dbReference type="Proteomes" id="UP000794436"/>
    </source>
</evidence>
<keyword evidence="1" id="KW-0677">Repeat</keyword>
<dbReference type="GO" id="GO:0004842">
    <property type="term" value="F:ubiquitin-protein transferase activity"/>
    <property type="evidence" value="ECO:0007669"/>
    <property type="project" value="TreeGrafter"/>
</dbReference>
<dbReference type="Gene3D" id="1.25.40.20">
    <property type="entry name" value="Ankyrin repeat-containing domain"/>
    <property type="match status" value="4"/>
</dbReference>
<dbReference type="EMBL" id="SPLM01000001">
    <property type="protein sequence ID" value="TMW69746.1"/>
    <property type="molecule type" value="Genomic_DNA"/>
</dbReference>
<feature type="repeat" description="ANK" evidence="3">
    <location>
        <begin position="170"/>
        <end position="197"/>
    </location>
</feature>
<dbReference type="AlphaFoldDB" id="A0A8K1CW78"/>
<dbReference type="InterPro" id="IPR036770">
    <property type="entry name" value="Ankyrin_rpt-contain_sf"/>
</dbReference>
<proteinExistence type="predicted"/>
<keyword evidence="5" id="KW-1185">Reference proteome</keyword>
<name>A0A8K1CW78_PYTOL</name>
<dbReference type="PROSITE" id="PS50297">
    <property type="entry name" value="ANK_REP_REGION"/>
    <property type="match status" value="3"/>
</dbReference>
<sequence length="235" mass="25181">MVACSCRDCHACGVTTAAPGCRVNAYSLESILMNLMEQPDAPERIEHILDRIDVCPDDEGSESTVAHWAAYYCSSDLVNIALSHGANASVNENGWTALHEACAGGDLGIIQLLLDHGLDPVSEGEFGQTPLHAALGSNNPEVVALLLANGADPNARPSNPDHSYLVKPVLVSAVTEWQLEMAELLLSAGADVDAEDRDGHTALYYARQIDDPEMIELLLCYGADPRTTEKGRENN</sequence>
<dbReference type="GO" id="GO:0085020">
    <property type="term" value="P:protein K6-linked ubiquitination"/>
    <property type="evidence" value="ECO:0007669"/>
    <property type="project" value="TreeGrafter"/>
</dbReference>
<feature type="repeat" description="ANK" evidence="3">
    <location>
        <begin position="93"/>
        <end position="125"/>
    </location>
</feature>
<dbReference type="InterPro" id="IPR002110">
    <property type="entry name" value="Ankyrin_rpt"/>
</dbReference>
<evidence type="ECO:0000256" key="2">
    <source>
        <dbReference type="ARBA" id="ARBA00023043"/>
    </source>
</evidence>
<evidence type="ECO:0000256" key="3">
    <source>
        <dbReference type="PROSITE-ProRule" id="PRU00023"/>
    </source>
</evidence>
<feature type="repeat" description="ANK" evidence="3">
    <location>
        <begin position="198"/>
        <end position="230"/>
    </location>
</feature>
<dbReference type="Pfam" id="PF12796">
    <property type="entry name" value="Ank_2"/>
    <property type="match status" value="2"/>
</dbReference>
<dbReference type="PRINTS" id="PR01415">
    <property type="entry name" value="ANKYRIN"/>
</dbReference>
<dbReference type="PANTHER" id="PTHR24171:SF8">
    <property type="entry name" value="BRCA1-ASSOCIATED RING DOMAIN PROTEIN 1"/>
    <property type="match status" value="1"/>
</dbReference>
<reference evidence="4" key="1">
    <citation type="submission" date="2019-03" db="EMBL/GenBank/DDBJ databases">
        <title>Long read genome sequence of the mycoparasitic Pythium oligandrum ATCC 38472 isolated from sugarbeet rhizosphere.</title>
        <authorList>
            <person name="Gaulin E."/>
        </authorList>
    </citation>
    <scope>NUCLEOTIDE SEQUENCE</scope>
    <source>
        <strain evidence="4">ATCC 38472_TT</strain>
    </source>
</reference>
<comment type="caution">
    <text evidence="4">The sequence shown here is derived from an EMBL/GenBank/DDBJ whole genome shotgun (WGS) entry which is preliminary data.</text>
</comment>
<dbReference type="SUPFAM" id="SSF48403">
    <property type="entry name" value="Ankyrin repeat"/>
    <property type="match status" value="1"/>
</dbReference>
<dbReference type="PANTHER" id="PTHR24171">
    <property type="entry name" value="ANKYRIN REPEAT DOMAIN-CONTAINING PROTEIN 39-RELATED"/>
    <property type="match status" value="1"/>
</dbReference>
<protein>
    <recommendedName>
        <fullName evidence="6">Ankyrin repeat domain-containing protein</fullName>
    </recommendedName>
</protein>
<dbReference type="Proteomes" id="UP000794436">
    <property type="component" value="Unassembled WGS sequence"/>
</dbReference>